<accession>L7FMY9</accession>
<dbReference type="OMA" id="FSEIEYN"/>
<reference evidence="11 12" key="1">
    <citation type="submission" date="2012-10" db="EMBL/GenBank/DDBJ databases">
        <authorList>
            <person name="Zafar N."/>
            <person name="Inman J."/>
            <person name="Hall N."/>
            <person name="Lorenzi H."/>
            <person name="Caler E."/>
        </authorList>
    </citation>
    <scope>NUCLEOTIDE SEQUENCE [LARGE SCALE GENOMIC DNA]</scope>
    <source>
        <strain evidence="11 12">IP1</strain>
    </source>
</reference>
<keyword evidence="10" id="KW-0963">Cytoplasm</keyword>
<dbReference type="GeneID" id="14891231"/>
<evidence type="ECO:0000256" key="5">
    <source>
        <dbReference type="ARBA" id="ARBA00022723"/>
    </source>
</evidence>
<evidence type="ECO:0000256" key="6">
    <source>
        <dbReference type="ARBA" id="ARBA00022741"/>
    </source>
</evidence>
<evidence type="ECO:0000256" key="10">
    <source>
        <dbReference type="ARBA" id="ARBA00023212"/>
    </source>
</evidence>
<evidence type="ECO:0000256" key="9">
    <source>
        <dbReference type="ARBA" id="ARBA00023134"/>
    </source>
</evidence>
<evidence type="ECO:0000256" key="7">
    <source>
        <dbReference type="ARBA" id="ARBA00022801"/>
    </source>
</evidence>
<keyword evidence="12" id="KW-1185">Reference proteome</keyword>
<dbReference type="InterPro" id="IPR001806">
    <property type="entry name" value="Small_GTPase"/>
</dbReference>
<keyword evidence="10" id="KW-0206">Cytoskeleton</keyword>
<keyword evidence="9" id="KW-0342">GTP-binding</keyword>
<comment type="similarity">
    <text evidence="3">Belongs to the small GTPase superfamily. Rho family.</text>
</comment>
<dbReference type="GO" id="GO:0005856">
    <property type="term" value="C:cytoskeleton"/>
    <property type="evidence" value="ECO:0007669"/>
    <property type="project" value="UniProtKB-SubCell"/>
</dbReference>
<comment type="subcellular location">
    <subcellularLocation>
        <location evidence="2">Cytoplasm</location>
        <location evidence="2">Cytoskeleton</location>
    </subcellularLocation>
</comment>
<dbReference type="GO" id="GO:0007264">
    <property type="term" value="P:small GTPase-mediated signal transduction"/>
    <property type="evidence" value="ECO:0007669"/>
    <property type="project" value="InterPro"/>
</dbReference>
<dbReference type="OrthoDB" id="26499at2759"/>
<keyword evidence="8" id="KW-0460">Magnesium</keyword>
<dbReference type="InterPro" id="IPR003578">
    <property type="entry name" value="Small_GTPase_Rho"/>
</dbReference>
<comment type="cofactor">
    <cofactor evidence="1">
        <name>Mg(2+)</name>
        <dbReference type="ChEBI" id="CHEBI:18420"/>
    </cofactor>
</comment>
<dbReference type="GO" id="GO:0046872">
    <property type="term" value="F:metal ion binding"/>
    <property type="evidence" value="ECO:0007669"/>
    <property type="project" value="UniProtKB-KW"/>
</dbReference>
<dbReference type="KEGG" id="eiv:EIN_118060"/>
<dbReference type="EMBL" id="KB206391">
    <property type="protein sequence ID" value="ELP92232.1"/>
    <property type="molecule type" value="Genomic_DNA"/>
</dbReference>
<proteinExistence type="inferred from homology"/>
<evidence type="ECO:0000256" key="1">
    <source>
        <dbReference type="ARBA" id="ARBA00001946"/>
    </source>
</evidence>
<keyword evidence="7" id="KW-0378">Hydrolase</keyword>
<name>L7FMY9_ENTIV</name>
<protein>
    <recommendedName>
        <fullName evidence="4">small monomeric GTPase</fullName>
        <ecNumber evidence="4">3.6.5.2</ecNumber>
    </recommendedName>
</protein>
<keyword evidence="5" id="KW-0479">Metal-binding</keyword>
<dbReference type="RefSeq" id="XP_004259003.1">
    <property type="nucleotide sequence ID" value="XM_004258955.1"/>
</dbReference>
<dbReference type="PRINTS" id="PR00449">
    <property type="entry name" value="RASTRNSFRMNG"/>
</dbReference>
<dbReference type="Gene3D" id="3.40.50.300">
    <property type="entry name" value="P-loop containing nucleotide triphosphate hydrolases"/>
    <property type="match status" value="1"/>
</dbReference>
<dbReference type="NCBIfam" id="TIGR00231">
    <property type="entry name" value="small_GTP"/>
    <property type="match status" value="1"/>
</dbReference>
<dbReference type="PROSITE" id="PS51419">
    <property type="entry name" value="RAB"/>
    <property type="match status" value="1"/>
</dbReference>
<evidence type="ECO:0000256" key="4">
    <source>
        <dbReference type="ARBA" id="ARBA00011984"/>
    </source>
</evidence>
<evidence type="ECO:0000313" key="12">
    <source>
        <dbReference type="Proteomes" id="UP000014680"/>
    </source>
</evidence>
<dbReference type="SMART" id="SM00173">
    <property type="entry name" value="RAS"/>
    <property type="match status" value="1"/>
</dbReference>
<organism evidence="11 12">
    <name type="scientific">Entamoeba invadens IP1</name>
    <dbReference type="NCBI Taxonomy" id="370355"/>
    <lineage>
        <taxon>Eukaryota</taxon>
        <taxon>Amoebozoa</taxon>
        <taxon>Evosea</taxon>
        <taxon>Archamoebae</taxon>
        <taxon>Mastigamoebida</taxon>
        <taxon>Entamoebidae</taxon>
        <taxon>Entamoeba</taxon>
    </lineage>
</organism>
<dbReference type="PANTHER" id="PTHR24072">
    <property type="entry name" value="RHO FAMILY GTPASE"/>
    <property type="match status" value="1"/>
</dbReference>
<evidence type="ECO:0000313" key="11">
    <source>
        <dbReference type="EMBL" id="ELP92232.1"/>
    </source>
</evidence>
<evidence type="ECO:0000256" key="8">
    <source>
        <dbReference type="ARBA" id="ARBA00022842"/>
    </source>
</evidence>
<dbReference type="Proteomes" id="UP000014680">
    <property type="component" value="Unassembled WGS sequence"/>
</dbReference>
<dbReference type="Pfam" id="PF00071">
    <property type="entry name" value="Ras"/>
    <property type="match status" value="1"/>
</dbReference>
<evidence type="ECO:0000256" key="3">
    <source>
        <dbReference type="ARBA" id="ARBA00010142"/>
    </source>
</evidence>
<dbReference type="GO" id="GO:0005525">
    <property type="term" value="F:GTP binding"/>
    <property type="evidence" value="ECO:0007669"/>
    <property type="project" value="UniProtKB-KW"/>
</dbReference>
<dbReference type="EC" id="3.6.5.2" evidence="4"/>
<gene>
    <name evidence="11" type="ORF">EIN_118060</name>
</gene>
<dbReference type="InterPro" id="IPR027417">
    <property type="entry name" value="P-loop_NTPase"/>
</dbReference>
<dbReference type="GO" id="GO:0003925">
    <property type="term" value="F:G protein activity"/>
    <property type="evidence" value="ECO:0007669"/>
    <property type="project" value="UniProtKB-EC"/>
</dbReference>
<sequence length="197" mass="21893">MAKKKQMSVNAVMTKKIVVTFTGAAGVGKTQMLNVITRGTFTTIYEPTVQEQFNMRTVYGGQIYSLTLIDTSGTSDYAKLTSVAMSSSDCVVICYCPYIPRSFDRVIEAAKEARTISPDIPVIIIATKIDLKDDKETLSKLGKQKIRSQKEVKAELKKTKISAYLETSVMLNLDTKTILEEIIKATTKSSIWKKKQS</sequence>
<keyword evidence="6" id="KW-0547">Nucleotide-binding</keyword>
<dbReference type="SMART" id="SM00175">
    <property type="entry name" value="RAB"/>
    <property type="match status" value="1"/>
</dbReference>
<dbReference type="SUPFAM" id="SSF52540">
    <property type="entry name" value="P-loop containing nucleoside triphosphate hydrolases"/>
    <property type="match status" value="1"/>
</dbReference>
<dbReference type="SMART" id="SM00174">
    <property type="entry name" value="RHO"/>
    <property type="match status" value="1"/>
</dbReference>
<dbReference type="PROSITE" id="PS51420">
    <property type="entry name" value="RHO"/>
    <property type="match status" value="1"/>
</dbReference>
<dbReference type="InterPro" id="IPR005225">
    <property type="entry name" value="Small_GTP-bd"/>
</dbReference>
<evidence type="ECO:0000256" key="2">
    <source>
        <dbReference type="ARBA" id="ARBA00004245"/>
    </source>
</evidence>
<dbReference type="AlphaFoldDB" id="L7FMY9"/>
<dbReference type="VEuPathDB" id="AmoebaDB:EIN_118060"/>